<feature type="compositionally biased region" description="Basic and acidic residues" evidence="1">
    <location>
        <begin position="26"/>
        <end position="40"/>
    </location>
</feature>
<dbReference type="AlphaFoldDB" id="A0A1I1U1I0"/>
<feature type="signal peptide" evidence="2">
    <location>
        <begin position="1"/>
        <end position="18"/>
    </location>
</feature>
<feature type="chain" id="PRO_5009301854" evidence="2">
    <location>
        <begin position="19"/>
        <end position="94"/>
    </location>
</feature>
<protein>
    <submittedName>
        <fullName evidence="3">Uncharacterized protein</fullName>
    </submittedName>
</protein>
<proteinExistence type="predicted"/>
<dbReference type="EMBL" id="FOMS01000002">
    <property type="protein sequence ID" value="SFD64672.1"/>
    <property type="molecule type" value="Genomic_DNA"/>
</dbReference>
<evidence type="ECO:0000256" key="1">
    <source>
        <dbReference type="SAM" id="MobiDB-lite"/>
    </source>
</evidence>
<feature type="region of interest" description="Disordered" evidence="1">
    <location>
        <begin position="21"/>
        <end position="47"/>
    </location>
</feature>
<keyword evidence="4" id="KW-1185">Reference proteome</keyword>
<dbReference type="PROSITE" id="PS51257">
    <property type="entry name" value="PROKAR_LIPOPROTEIN"/>
    <property type="match status" value="1"/>
</dbReference>
<evidence type="ECO:0000313" key="4">
    <source>
        <dbReference type="Proteomes" id="UP000325289"/>
    </source>
</evidence>
<accession>A0A1I1U1I0</accession>
<name>A0A1I1U1I0_9RHOB</name>
<evidence type="ECO:0000256" key="2">
    <source>
        <dbReference type="SAM" id="SignalP"/>
    </source>
</evidence>
<dbReference type="Proteomes" id="UP000325289">
    <property type="component" value="Unassembled WGS sequence"/>
</dbReference>
<dbReference type="RefSeq" id="WP_149754516.1">
    <property type="nucleotide sequence ID" value="NZ_FOMS01000002.1"/>
</dbReference>
<evidence type="ECO:0000313" key="3">
    <source>
        <dbReference type="EMBL" id="SFD64672.1"/>
    </source>
</evidence>
<organism evidence="3 4">
    <name type="scientific">Roseivivax sediminis</name>
    <dbReference type="NCBI Taxonomy" id="936889"/>
    <lineage>
        <taxon>Bacteria</taxon>
        <taxon>Pseudomonadati</taxon>
        <taxon>Pseudomonadota</taxon>
        <taxon>Alphaproteobacteria</taxon>
        <taxon>Rhodobacterales</taxon>
        <taxon>Roseobacteraceae</taxon>
        <taxon>Roseivivax</taxon>
    </lineage>
</organism>
<reference evidence="3 4" key="1">
    <citation type="submission" date="2016-10" db="EMBL/GenBank/DDBJ databases">
        <authorList>
            <person name="Varghese N."/>
            <person name="Submissions S."/>
        </authorList>
    </citation>
    <scope>NUCLEOTIDE SEQUENCE [LARGE SCALE GENOMIC DNA]</scope>
    <source>
        <strain evidence="4">YIM D21,KCTC 23444,ACCC 10710</strain>
    </source>
</reference>
<keyword evidence="2" id="KW-0732">Signal</keyword>
<gene>
    <name evidence="3" type="ORF">SAMN04515678_10299</name>
</gene>
<sequence length="94" mass="9689">MRALAGFALALFVAACGAPDPGAKPRKPDASEYFKEDAPASRRAKEKRAAILADEDGDGVVTTGYAGVGVGSDGVIGRGGFLMRRGNFTLGMEL</sequence>